<dbReference type="GO" id="GO:0000270">
    <property type="term" value="P:peptidoglycan metabolic process"/>
    <property type="evidence" value="ECO:0007669"/>
    <property type="project" value="TreeGrafter"/>
</dbReference>
<dbReference type="Proteomes" id="UP000186341">
    <property type="component" value="Unassembled WGS sequence"/>
</dbReference>
<feature type="transmembrane region" description="Helical" evidence="1">
    <location>
        <begin position="61"/>
        <end position="88"/>
    </location>
</feature>
<feature type="transmembrane region" description="Helical" evidence="1">
    <location>
        <begin position="132"/>
        <end position="158"/>
    </location>
</feature>
<feature type="domain" description="DUF218" evidence="2">
    <location>
        <begin position="171"/>
        <end position="311"/>
    </location>
</feature>
<keyword evidence="1" id="KW-0812">Transmembrane</keyword>
<name>A0A1U7NG07_9FIRM</name>
<dbReference type="GeneID" id="82202840"/>
<keyword evidence="4" id="KW-1185">Reference proteome</keyword>
<feature type="transmembrane region" description="Helical" evidence="1">
    <location>
        <begin position="6"/>
        <end position="22"/>
    </location>
</feature>
<dbReference type="CDD" id="cd06259">
    <property type="entry name" value="YdcF-like"/>
    <property type="match status" value="1"/>
</dbReference>
<evidence type="ECO:0000259" key="2">
    <source>
        <dbReference type="Pfam" id="PF02698"/>
    </source>
</evidence>
<evidence type="ECO:0000256" key="1">
    <source>
        <dbReference type="SAM" id="Phobius"/>
    </source>
</evidence>
<proteinExistence type="predicted"/>
<comment type="caution">
    <text evidence="3">The sequence shown here is derived from an EMBL/GenBank/DDBJ whole genome shotgun (WGS) entry which is preliminary data.</text>
</comment>
<reference evidence="3 4" key="1">
    <citation type="submission" date="2016-11" db="EMBL/GenBank/DDBJ databases">
        <title>Description of two novel members of the family Erysipelotrichaceae: Ileibacterium lipovorans gen. nov., sp. nov. and Dubosiella newyorkensis, gen. nov., sp. nov.</title>
        <authorList>
            <person name="Cox L.M."/>
            <person name="Sohn J."/>
            <person name="Tyrrell K.L."/>
            <person name="Citron D.M."/>
            <person name="Lawson P.A."/>
            <person name="Patel N.B."/>
            <person name="Iizumi T."/>
            <person name="Perez-Perez G.I."/>
            <person name="Goldstein E.J."/>
            <person name="Blaser M.J."/>
        </authorList>
    </citation>
    <scope>NUCLEOTIDE SEQUENCE [LARGE SCALE GENOMIC DNA]</scope>
    <source>
        <strain evidence="3 4">NYU-BL-A3</strain>
    </source>
</reference>
<dbReference type="EMBL" id="MPJW01000132">
    <property type="protein sequence ID" value="OLU39576.1"/>
    <property type="molecule type" value="Genomic_DNA"/>
</dbReference>
<dbReference type="InterPro" id="IPR003848">
    <property type="entry name" value="DUF218"/>
</dbReference>
<keyword evidence="1" id="KW-0472">Membrane</keyword>
<dbReference type="Gene3D" id="3.40.50.620">
    <property type="entry name" value="HUPs"/>
    <property type="match status" value="1"/>
</dbReference>
<evidence type="ECO:0000313" key="4">
    <source>
        <dbReference type="Proteomes" id="UP000186341"/>
    </source>
</evidence>
<dbReference type="PANTHER" id="PTHR30336">
    <property type="entry name" value="INNER MEMBRANE PROTEIN, PROBABLE PERMEASE"/>
    <property type="match status" value="1"/>
</dbReference>
<dbReference type="GO" id="GO:0043164">
    <property type="term" value="P:Gram-negative-bacterium-type cell wall biogenesis"/>
    <property type="evidence" value="ECO:0007669"/>
    <property type="project" value="TreeGrafter"/>
</dbReference>
<feature type="transmembrane region" description="Helical" evidence="1">
    <location>
        <begin position="27"/>
        <end position="49"/>
    </location>
</feature>
<evidence type="ECO:0000313" key="3">
    <source>
        <dbReference type="EMBL" id="OLU39576.1"/>
    </source>
</evidence>
<dbReference type="OrthoDB" id="9782395at2"/>
<dbReference type="InterPro" id="IPR051599">
    <property type="entry name" value="Cell_Envelope_Assoc"/>
</dbReference>
<protein>
    <recommendedName>
        <fullName evidence="2">DUF218 domain-containing protein</fullName>
    </recommendedName>
</protein>
<feature type="transmembrane region" description="Helical" evidence="1">
    <location>
        <begin position="321"/>
        <end position="339"/>
    </location>
</feature>
<dbReference type="AlphaFoldDB" id="A0A1U7NG07"/>
<dbReference type="Pfam" id="PF02698">
    <property type="entry name" value="DUF218"/>
    <property type="match status" value="1"/>
</dbReference>
<organism evidence="3 4">
    <name type="scientific">Ileibacterium valens</name>
    <dbReference type="NCBI Taxonomy" id="1862668"/>
    <lineage>
        <taxon>Bacteria</taxon>
        <taxon>Bacillati</taxon>
        <taxon>Bacillota</taxon>
        <taxon>Erysipelotrichia</taxon>
        <taxon>Erysipelotrichales</taxon>
        <taxon>Erysipelotrichaceae</taxon>
        <taxon>Ileibacterium</taxon>
    </lineage>
</organism>
<accession>A0A1U7NG07</accession>
<sequence>MISIIFTILFISIGFFTLVMILKPRSLLSGFSFVLMLICLLVCALLVLIQFSEQIAQIPGAYIVIAILAVIAMLILGFFPIMLILFLIVEGIKNVRHEGFRIPNLLSLGFGLFLIAYFFISPMILVHSETISLLYLIVSIAVGYFLMILSIYCLSAMLNTIHPFSKNNIDEIVVLGSGILKDKMTPLLKARVDEGIRLLNKQKDAKLILSGGQGPGEDIPESQAMAQYAIVQGVDPKLIVMEQESKNTHENLMYSRKLFRPESRRIAIVTTRYHVFRALILARRMNLNCKGYGSKTKWYFSVNAMLREFIGYLSLTWKTHLTVLAIFLAPLLLTALILFTF</sequence>
<dbReference type="RefSeq" id="WP_075819448.1">
    <property type="nucleotide sequence ID" value="NZ_CAJUTZ010000026.1"/>
</dbReference>
<dbReference type="InterPro" id="IPR014729">
    <property type="entry name" value="Rossmann-like_a/b/a_fold"/>
</dbReference>
<dbReference type="GO" id="GO:0005886">
    <property type="term" value="C:plasma membrane"/>
    <property type="evidence" value="ECO:0007669"/>
    <property type="project" value="TreeGrafter"/>
</dbReference>
<dbReference type="PANTHER" id="PTHR30336:SF4">
    <property type="entry name" value="ENVELOPE BIOGENESIS FACTOR ELYC"/>
    <property type="match status" value="1"/>
</dbReference>
<keyword evidence="1" id="KW-1133">Transmembrane helix</keyword>
<gene>
    <name evidence="3" type="ORF">BO222_06450</name>
</gene>
<feature type="transmembrane region" description="Helical" evidence="1">
    <location>
        <begin position="100"/>
        <end position="120"/>
    </location>
</feature>